<accession>A0A814WTH2</accession>
<dbReference type="AlphaFoldDB" id="A0A814WTH2"/>
<evidence type="ECO:0000313" key="1">
    <source>
        <dbReference type="EMBL" id="CAF1210056.1"/>
    </source>
</evidence>
<reference evidence="1" key="1">
    <citation type="submission" date="2021-02" db="EMBL/GenBank/DDBJ databases">
        <authorList>
            <person name="Nowell W R."/>
        </authorList>
    </citation>
    <scope>NUCLEOTIDE SEQUENCE</scope>
</reference>
<proteinExistence type="predicted"/>
<name>A0A814WTH2_9BILA</name>
<protein>
    <submittedName>
        <fullName evidence="1">Uncharacterized protein</fullName>
    </submittedName>
</protein>
<sequence length="105" mass="12270">MNCKRNNKIGQLYNKYEKKRIDEYNKNDYKYSLTNVAMHMPITIATTITTPKENKDDAPLHTPNLDKIEQGEYVMAERIVIFSQGNNSDVLVVDNITWKRITLTF</sequence>
<dbReference type="Proteomes" id="UP000663860">
    <property type="component" value="Unassembled WGS sequence"/>
</dbReference>
<dbReference type="EMBL" id="CAJNOE010000427">
    <property type="protein sequence ID" value="CAF1210056.1"/>
    <property type="molecule type" value="Genomic_DNA"/>
</dbReference>
<organism evidence="1 2">
    <name type="scientific">Adineta steineri</name>
    <dbReference type="NCBI Taxonomy" id="433720"/>
    <lineage>
        <taxon>Eukaryota</taxon>
        <taxon>Metazoa</taxon>
        <taxon>Spiralia</taxon>
        <taxon>Gnathifera</taxon>
        <taxon>Rotifera</taxon>
        <taxon>Eurotatoria</taxon>
        <taxon>Bdelloidea</taxon>
        <taxon>Adinetida</taxon>
        <taxon>Adinetidae</taxon>
        <taxon>Adineta</taxon>
    </lineage>
</organism>
<gene>
    <name evidence="1" type="ORF">IZO911_LOCUS29121</name>
</gene>
<evidence type="ECO:0000313" key="2">
    <source>
        <dbReference type="Proteomes" id="UP000663860"/>
    </source>
</evidence>
<comment type="caution">
    <text evidence="1">The sequence shown here is derived from an EMBL/GenBank/DDBJ whole genome shotgun (WGS) entry which is preliminary data.</text>
</comment>